<dbReference type="InterPro" id="IPR050406">
    <property type="entry name" value="FGGY_Carb_Kinase"/>
</dbReference>
<comment type="similarity">
    <text evidence="1">Belongs to the FGGY kinase family.</text>
</comment>
<feature type="domain" description="Carbohydrate kinase FGGY C-terminal" evidence="9">
    <location>
        <begin position="255"/>
        <end position="440"/>
    </location>
</feature>
<dbReference type="SUPFAM" id="SSF53067">
    <property type="entry name" value="Actin-like ATPase domain"/>
    <property type="match status" value="2"/>
</dbReference>
<accession>A0A498CNT2</accession>
<dbReference type="Pfam" id="PF02782">
    <property type="entry name" value="FGGY_C"/>
    <property type="match status" value="1"/>
</dbReference>
<dbReference type="EC" id="2.7.1.5" evidence="7"/>
<evidence type="ECO:0000256" key="2">
    <source>
        <dbReference type="ARBA" id="ARBA00022679"/>
    </source>
</evidence>
<evidence type="ECO:0000256" key="5">
    <source>
        <dbReference type="ARBA" id="ARBA00022840"/>
    </source>
</evidence>
<evidence type="ECO:0000313" key="10">
    <source>
        <dbReference type="EMBL" id="RLL13603.1"/>
    </source>
</evidence>
<dbReference type="GO" id="GO:0005524">
    <property type="term" value="F:ATP binding"/>
    <property type="evidence" value="ECO:0007669"/>
    <property type="project" value="UniProtKB-KW"/>
</dbReference>
<dbReference type="Proteomes" id="UP000276301">
    <property type="component" value="Unassembled WGS sequence"/>
</dbReference>
<dbReference type="NCBIfam" id="TIGR02627">
    <property type="entry name" value="rhamnulo_kin"/>
    <property type="match status" value="1"/>
</dbReference>
<evidence type="ECO:0000259" key="9">
    <source>
        <dbReference type="Pfam" id="PF02782"/>
    </source>
</evidence>
<dbReference type="InterPro" id="IPR018485">
    <property type="entry name" value="FGGY_C"/>
</dbReference>
<dbReference type="InterPro" id="IPR018484">
    <property type="entry name" value="FGGY_N"/>
</dbReference>
<evidence type="ECO:0000256" key="7">
    <source>
        <dbReference type="NCBIfam" id="TIGR02627"/>
    </source>
</evidence>
<keyword evidence="3" id="KW-0547">Nucleotide-binding</keyword>
<dbReference type="RefSeq" id="WP_121586223.1">
    <property type="nucleotide sequence ID" value="NZ_RCHT01000003.1"/>
</dbReference>
<sequence>MASYYAAVDIGASSGRLILGWLEDGTLRLREVHRFQNRLVKTGGHLCWEIDRLFSEIVAGLKRCVELGMPPQSVGVDTWGVDYVLLDKDGGRIGDAVAYRDGRTAGMDAEVAKLIPPEELYARTGIQKQPFNTIYQLAALKKEHPEQLEQAARLLMVPDYFHYLLSGAMKNEYTNATTSQLVNIASRDWDWELLDLIGVPRRLFEPVSAPGTPAGRLRPELRAQVGFDCEVVLPATHDTASAVMSVPCPDGDAIYLSSGTWSLIGIERTTPDCSEKSRGKNFTNEGGYDYRYRYLKNIMGLWMIQSVKRELGGKYTFDDLCDMAIAADRFTTRVDVNAPEFLAPDSMIGAVREVCRKSGQPVPNDPGELMNCIYHSLAKSYGEAVREIETLTGRAYEDLHIVGGGTKDDYLNRLTRQYTGKRVHTGPTEATVVGNLLAQMLRDGVFPSLSEARRAVANSFDIKEVRNYNE</sequence>
<gene>
    <name evidence="10" type="primary">rhaB</name>
    <name evidence="10" type="ORF">D4A47_03820</name>
</gene>
<comment type="caution">
    <text evidence="10">The sequence shown here is derived from an EMBL/GenBank/DDBJ whole genome shotgun (WGS) entry which is preliminary data.</text>
</comment>
<keyword evidence="5" id="KW-0067">ATP-binding</keyword>
<dbReference type="PANTHER" id="PTHR43095">
    <property type="entry name" value="SUGAR KINASE"/>
    <property type="match status" value="1"/>
</dbReference>
<protein>
    <recommendedName>
        <fullName evidence="7">Rhamnulokinase</fullName>
        <ecNumber evidence="7">2.7.1.5</ecNumber>
    </recommendedName>
</protein>
<dbReference type="InterPro" id="IPR013449">
    <property type="entry name" value="Rhamnulokinase"/>
</dbReference>
<organism evidence="10 11">
    <name type="scientific">Anaerotruncus massiliensis</name>
    <name type="common">ex Liu et al. 2021</name>
    <dbReference type="NCBI Taxonomy" id="2321404"/>
    <lineage>
        <taxon>Bacteria</taxon>
        <taxon>Bacillati</taxon>
        <taxon>Bacillota</taxon>
        <taxon>Clostridia</taxon>
        <taxon>Eubacteriales</taxon>
        <taxon>Oscillospiraceae</taxon>
        <taxon>Anaerotruncus</taxon>
    </lineage>
</organism>
<dbReference type="Gene3D" id="3.30.420.40">
    <property type="match status" value="2"/>
</dbReference>
<dbReference type="InterPro" id="IPR043129">
    <property type="entry name" value="ATPase_NBD"/>
</dbReference>
<evidence type="ECO:0000259" key="8">
    <source>
        <dbReference type="Pfam" id="PF00370"/>
    </source>
</evidence>
<dbReference type="GO" id="GO:0008993">
    <property type="term" value="F:rhamnulokinase activity"/>
    <property type="evidence" value="ECO:0007669"/>
    <property type="project" value="UniProtKB-UniRule"/>
</dbReference>
<name>A0A498CNT2_9FIRM</name>
<keyword evidence="6" id="KW-0684">Rhamnose metabolism</keyword>
<reference evidence="10 11" key="1">
    <citation type="submission" date="2018-10" db="EMBL/GenBank/DDBJ databases">
        <title>Anaerotruncus faecis sp. nov., isolated from human feces.</title>
        <authorList>
            <person name="Wang Y.-J."/>
        </authorList>
    </citation>
    <scope>NUCLEOTIDE SEQUENCE [LARGE SCALE GENOMIC DNA]</scope>
    <source>
        <strain evidence="10 11">22A2-44</strain>
    </source>
</reference>
<dbReference type="AlphaFoldDB" id="A0A498CNT2"/>
<dbReference type="EMBL" id="RCHT01000003">
    <property type="protein sequence ID" value="RLL13603.1"/>
    <property type="molecule type" value="Genomic_DNA"/>
</dbReference>
<feature type="domain" description="Carbohydrate kinase FGGY N-terminal" evidence="8">
    <location>
        <begin position="4"/>
        <end position="244"/>
    </location>
</feature>
<evidence type="ECO:0000256" key="1">
    <source>
        <dbReference type="ARBA" id="ARBA00009156"/>
    </source>
</evidence>
<keyword evidence="2 10" id="KW-0808">Transferase</keyword>
<evidence type="ECO:0000256" key="6">
    <source>
        <dbReference type="ARBA" id="ARBA00023308"/>
    </source>
</evidence>
<keyword evidence="11" id="KW-1185">Reference proteome</keyword>
<keyword evidence="4 10" id="KW-0418">Kinase</keyword>
<dbReference type="GO" id="GO:0019301">
    <property type="term" value="P:rhamnose catabolic process"/>
    <property type="evidence" value="ECO:0007669"/>
    <property type="project" value="UniProtKB-UniRule"/>
</dbReference>
<dbReference type="CDD" id="cd07771">
    <property type="entry name" value="ASKHA_NBD_FGGY_RhaB-like"/>
    <property type="match status" value="1"/>
</dbReference>
<dbReference type="Pfam" id="PF00370">
    <property type="entry name" value="FGGY_N"/>
    <property type="match status" value="1"/>
</dbReference>
<evidence type="ECO:0000256" key="4">
    <source>
        <dbReference type="ARBA" id="ARBA00022777"/>
    </source>
</evidence>
<proteinExistence type="inferred from homology"/>
<evidence type="ECO:0000313" key="11">
    <source>
        <dbReference type="Proteomes" id="UP000276301"/>
    </source>
</evidence>
<evidence type="ECO:0000256" key="3">
    <source>
        <dbReference type="ARBA" id="ARBA00022741"/>
    </source>
</evidence>